<evidence type="ECO:0000256" key="10">
    <source>
        <dbReference type="ARBA" id="ARBA00023170"/>
    </source>
</evidence>
<feature type="repeat" description="FG-GAP" evidence="12">
    <location>
        <begin position="284"/>
        <end position="343"/>
    </location>
</feature>
<evidence type="ECO:0000256" key="3">
    <source>
        <dbReference type="ARBA" id="ARBA00022692"/>
    </source>
</evidence>
<dbReference type="InterPro" id="IPR000413">
    <property type="entry name" value="Integrin_alpha"/>
</dbReference>
<reference evidence="18" key="1">
    <citation type="submission" date="2025-08" db="UniProtKB">
        <authorList>
            <consortium name="RefSeq"/>
        </authorList>
    </citation>
    <scope>IDENTIFICATION</scope>
    <source>
        <tissue evidence="18">Muscle</tissue>
    </source>
</reference>
<keyword evidence="17" id="KW-1185">Reference proteome</keyword>
<keyword evidence="8 13" id="KW-0401">Integrin</keyword>
<dbReference type="InterPro" id="IPR013517">
    <property type="entry name" value="FG-GAP"/>
</dbReference>
<keyword evidence="5" id="KW-0677">Repeat</keyword>
<dbReference type="Pfam" id="PF01839">
    <property type="entry name" value="FG-GAP"/>
    <property type="match status" value="3"/>
</dbReference>
<dbReference type="Gene3D" id="2.130.10.130">
    <property type="entry name" value="Integrin alpha, N-terminal"/>
    <property type="match status" value="1"/>
</dbReference>
<accession>A0ABM1S9U1</accession>
<keyword evidence="9 13" id="KW-0472">Membrane</keyword>
<keyword evidence="11" id="KW-0325">Glycoprotein</keyword>
<dbReference type="InterPro" id="IPR028994">
    <property type="entry name" value="Integrin_alpha_N"/>
</dbReference>
<comment type="subcellular location">
    <subcellularLocation>
        <location evidence="1 13">Membrane</location>
        <topology evidence="1 13">Single-pass type I membrane protein</topology>
    </subcellularLocation>
</comment>
<dbReference type="PRINTS" id="PR01185">
    <property type="entry name" value="INTEGRINA"/>
</dbReference>
<feature type="signal peptide" evidence="13">
    <location>
        <begin position="1"/>
        <end position="23"/>
    </location>
</feature>
<dbReference type="Pfam" id="PF20805">
    <property type="entry name" value="Integrin_A_Ig_2"/>
    <property type="match status" value="1"/>
</dbReference>
<dbReference type="Pfam" id="PF08441">
    <property type="entry name" value="Integrin_A_Ig_1"/>
    <property type="match status" value="1"/>
</dbReference>
<name>A0ABM1S9U1_LIMPO</name>
<feature type="transmembrane region" description="Helical" evidence="13">
    <location>
        <begin position="1000"/>
        <end position="1022"/>
    </location>
</feature>
<dbReference type="SMART" id="SM00191">
    <property type="entry name" value="Int_alpha"/>
    <property type="match status" value="5"/>
</dbReference>
<organism evidence="17 18">
    <name type="scientific">Limulus polyphemus</name>
    <name type="common">Atlantic horseshoe crab</name>
    <dbReference type="NCBI Taxonomy" id="6850"/>
    <lineage>
        <taxon>Eukaryota</taxon>
        <taxon>Metazoa</taxon>
        <taxon>Ecdysozoa</taxon>
        <taxon>Arthropoda</taxon>
        <taxon>Chelicerata</taxon>
        <taxon>Merostomata</taxon>
        <taxon>Xiphosura</taxon>
        <taxon>Limulidae</taxon>
        <taxon>Limulus</taxon>
    </lineage>
</organism>
<feature type="chain" id="PRO_5044992318" evidence="13">
    <location>
        <begin position="24"/>
        <end position="1051"/>
    </location>
</feature>
<evidence type="ECO:0000259" key="14">
    <source>
        <dbReference type="Pfam" id="PF08441"/>
    </source>
</evidence>
<dbReference type="RefSeq" id="XP_022240396.1">
    <property type="nucleotide sequence ID" value="XM_022384688.1"/>
</dbReference>
<evidence type="ECO:0000256" key="6">
    <source>
        <dbReference type="ARBA" id="ARBA00022889"/>
    </source>
</evidence>
<dbReference type="Gene3D" id="2.60.40.1510">
    <property type="entry name" value="ntegrin, alpha v. Chain A, domain 3"/>
    <property type="match status" value="1"/>
</dbReference>
<dbReference type="PANTHER" id="PTHR23220">
    <property type="entry name" value="INTEGRIN ALPHA"/>
    <property type="match status" value="1"/>
</dbReference>
<feature type="repeat" description="FG-GAP" evidence="12">
    <location>
        <begin position="28"/>
        <end position="95"/>
    </location>
</feature>
<dbReference type="InterPro" id="IPR048285">
    <property type="entry name" value="Integrin_alpha_Ig-like_2"/>
</dbReference>
<evidence type="ECO:0000259" key="15">
    <source>
        <dbReference type="Pfam" id="PF20805"/>
    </source>
</evidence>
<evidence type="ECO:0000256" key="8">
    <source>
        <dbReference type="ARBA" id="ARBA00023037"/>
    </source>
</evidence>
<keyword evidence="10 13" id="KW-0675">Receptor</keyword>
<evidence type="ECO:0000256" key="11">
    <source>
        <dbReference type="ARBA" id="ARBA00023180"/>
    </source>
</evidence>
<evidence type="ECO:0000256" key="2">
    <source>
        <dbReference type="ARBA" id="ARBA00008054"/>
    </source>
</evidence>
<dbReference type="Proteomes" id="UP000694941">
    <property type="component" value="Unplaced"/>
</dbReference>
<feature type="repeat" description="FG-GAP" evidence="12">
    <location>
        <begin position="344"/>
        <end position="401"/>
    </location>
</feature>
<gene>
    <name evidence="18" type="primary">LOC106458463</name>
</gene>
<evidence type="ECO:0000313" key="18">
    <source>
        <dbReference type="RefSeq" id="XP_022240396.1"/>
    </source>
</evidence>
<keyword evidence="7 13" id="KW-1133">Transmembrane helix</keyword>
<comment type="similarity">
    <text evidence="2 13">Belongs to the integrin alpha chain family.</text>
</comment>
<dbReference type="InterPro" id="IPR013519">
    <property type="entry name" value="Int_alpha_beta-p"/>
</dbReference>
<evidence type="ECO:0000256" key="13">
    <source>
        <dbReference type="RuleBase" id="RU003762"/>
    </source>
</evidence>
<dbReference type="GeneID" id="106458463"/>
<evidence type="ECO:0000256" key="5">
    <source>
        <dbReference type="ARBA" id="ARBA00022737"/>
    </source>
</evidence>
<feature type="domain" description="Integrin alpha second immunoglobulin-like" evidence="15">
    <location>
        <begin position="618"/>
        <end position="758"/>
    </location>
</feature>
<evidence type="ECO:0000256" key="12">
    <source>
        <dbReference type="PROSITE-ProRule" id="PRU00803"/>
    </source>
</evidence>
<evidence type="ECO:0000256" key="4">
    <source>
        <dbReference type="ARBA" id="ARBA00022729"/>
    </source>
</evidence>
<keyword evidence="6 13" id="KW-0130">Cell adhesion</keyword>
<dbReference type="PROSITE" id="PS00242">
    <property type="entry name" value="INTEGRIN_ALPHA"/>
    <property type="match status" value="1"/>
</dbReference>
<keyword evidence="4 13" id="KW-0732">Signal</keyword>
<dbReference type="SUPFAM" id="SSF69318">
    <property type="entry name" value="Integrin alpha N-terminal domain"/>
    <property type="match status" value="1"/>
</dbReference>
<protein>
    <submittedName>
        <fullName evidence="18">Integrin alpha-PS1-like isoform X2</fullName>
    </submittedName>
</protein>
<feature type="domain" description="Integrin alpha third immunoglobulin-like" evidence="16">
    <location>
        <begin position="766"/>
        <end position="985"/>
    </location>
</feature>
<feature type="repeat" description="FG-GAP" evidence="12">
    <location>
        <begin position="411"/>
        <end position="473"/>
    </location>
</feature>
<dbReference type="InterPro" id="IPR032695">
    <property type="entry name" value="Integrin_dom_sf"/>
</dbReference>
<evidence type="ECO:0000259" key="16">
    <source>
        <dbReference type="Pfam" id="PF20806"/>
    </source>
</evidence>
<feature type="domain" description="Integrin alpha first immunoglubulin-like" evidence="14">
    <location>
        <begin position="458"/>
        <end position="616"/>
    </location>
</feature>
<dbReference type="PROSITE" id="PS51470">
    <property type="entry name" value="FG_GAP"/>
    <property type="match status" value="4"/>
</dbReference>
<evidence type="ECO:0000313" key="17">
    <source>
        <dbReference type="Proteomes" id="UP000694941"/>
    </source>
</evidence>
<dbReference type="Gene3D" id="2.60.40.1460">
    <property type="entry name" value="Integrin domains. Chain A, domain 2"/>
    <property type="match status" value="1"/>
</dbReference>
<dbReference type="SUPFAM" id="SSF69179">
    <property type="entry name" value="Integrin domains"/>
    <property type="match status" value="3"/>
</dbReference>
<keyword evidence="3 13" id="KW-0812">Transmembrane</keyword>
<dbReference type="PANTHER" id="PTHR23220:SF122">
    <property type="entry name" value="INTEGRIN ALPHA-PS1"/>
    <property type="match status" value="1"/>
</dbReference>
<dbReference type="InterPro" id="IPR013649">
    <property type="entry name" value="Integrin_alpha_Ig-like_1"/>
</dbReference>
<dbReference type="Gene3D" id="1.20.5.930">
    <property type="entry name" value="Bicelle-embedded integrin alpha(iib) transmembrane segment"/>
    <property type="match status" value="1"/>
</dbReference>
<evidence type="ECO:0000256" key="7">
    <source>
        <dbReference type="ARBA" id="ARBA00022989"/>
    </source>
</evidence>
<evidence type="ECO:0000256" key="9">
    <source>
        <dbReference type="ARBA" id="ARBA00023136"/>
    </source>
</evidence>
<sequence>METKCWCWTLFFYLISIHLTVNGFNLETRLPLIKESDSGSYFGFSVAQHIDIDDKEANRYPVLLVGAPLARNYRAERNHSGALYKCELKTYRKDCSQIDITPDSESSDEVDKDGQWLGVTVASQKPGGYVVTCAHRYVIKGLGYRWGEGICYSFKSSLVYDRQWQPCQFLNKGHEEFGYCQAGVSVYVLENNEVAFGTPGPYTWKGTLFVNNVRFDIWDDTFWHRGPLNNDSPVGKYSYLGMSVTGGKFFGSHTSFVGGAPRSNGTGQVVFFKKLKVNDDSKFSVEHILDGEQFLSSFGYALASLDINGDGALDLAVGAPFYFSEKGGGAVYAYINTENDFNDSKRIKVTGKAQSAFGLTLSNAGDLNKDGYSDLAVGAPYEESGKGAVYIYLGSAEGLITKAAQAIRPSDFPEKALPRVGLRTFGYSLSGGLDMDSNGYPDLLIGAYESDAAILLRSRPIIGLETTVTGNYTDIDPQRAGCIEDPTSNQVCFSFSACFKITDTGSDLKIRYKIEEAASAVKYYRVIFNSSYDAEAPNVVTEDLSVSMGERKCKKEVIYLKDKTDIQTPIKFKLLYSLIQEDPPLPQEGDELPDLNKYPILNKQKSLKIFEATFLKNCGDDEVCQSNLELLLEFELSKPLGATHHQKLYLGEKFFNISVTVRNYNEPAYNAAFFISHPKSISYVNNFKDYELNIECKPVTESLVKCTLGNPFTLKEVVVQVKFDTRRIRDDENWLTFDVKVNTTSVNTAENTTSHFELEIIRLAELKLRGVSKPEQVLYSDEIKEETVMMSETDVGTPVIHTYEIINDGPFRAREVQVEISWPYELGNNKNKEQYVLYLMETPKVYGNGYCLLDEKWVNPHSIGSKNLAEKGSNSVNTIRRKREAATVHEEKLVDGKAVKYVALDCENDSFKIKCLNITCTINNLEARSSNVINIKALLWNSTFVQEYPKVDYVSIISRGKIHLISSLDIEQNTTNDEAKAETKAYSDVHFSKTEKKTPILFIIVSVACGILLLVIVVIILWRCGFFRRPLQQYTVVPNEEKSATSFPETS</sequence>
<dbReference type="Gene3D" id="2.60.40.1530">
    <property type="entry name" value="ntegrin, alpha v. Chain A, domain 4"/>
    <property type="match status" value="1"/>
</dbReference>
<dbReference type="InterPro" id="IPR018184">
    <property type="entry name" value="Integrin_alpha_C_CS"/>
</dbReference>
<dbReference type="Pfam" id="PF20806">
    <property type="entry name" value="Integrin_A_Ig_3"/>
    <property type="match status" value="1"/>
</dbReference>
<dbReference type="InterPro" id="IPR048286">
    <property type="entry name" value="Integrin_alpha_Ig-like_3"/>
</dbReference>
<evidence type="ECO:0000256" key="1">
    <source>
        <dbReference type="ARBA" id="ARBA00004479"/>
    </source>
</evidence>
<proteinExistence type="inferred from homology"/>